<proteinExistence type="predicted"/>
<dbReference type="WBParaSite" id="HCON_00025270-00001">
    <property type="protein sequence ID" value="HCON_00025270-00001"/>
    <property type="gene ID" value="HCON_00025270"/>
</dbReference>
<sequence>MLSLRSLATIFFVLVVVASSQRDHLSYYSQPDLRSSSEYTKRRAALRNCFLSPMQCLLPVDNLRFNKFHKRFFFAK</sequence>
<reference evidence="3" key="1">
    <citation type="submission" date="2020-12" db="UniProtKB">
        <authorList>
            <consortium name="WormBaseParasite"/>
        </authorList>
    </citation>
    <scope>IDENTIFICATION</scope>
    <source>
        <strain evidence="3">MHco3</strain>
    </source>
</reference>
<name>A0A7I4XXL5_HAECO</name>
<dbReference type="AlphaFoldDB" id="A0A7I4XXL5"/>
<feature type="chain" id="PRO_5029677857" evidence="1">
    <location>
        <begin position="21"/>
        <end position="76"/>
    </location>
</feature>
<organism evidence="2 3">
    <name type="scientific">Haemonchus contortus</name>
    <name type="common">Barber pole worm</name>
    <dbReference type="NCBI Taxonomy" id="6289"/>
    <lineage>
        <taxon>Eukaryota</taxon>
        <taxon>Metazoa</taxon>
        <taxon>Ecdysozoa</taxon>
        <taxon>Nematoda</taxon>
        <taxon>Chromadorea</taxon>
        <taxon>Rhabditida</taxon>
        <taxon>Rhabditina</taxon>
        <taxon>Rhabditomorpha</taxon>
        <taxon>Strongyloidea</taxon>
        <taxon>Trichostrongylidae</taxon>
        <taxon>Haemonchus</taxon>
    </lineage>
</organism>
<evidence type="ECO:0000313" key="3">
    <source>
        <dbReference type="WBParaSite" id="HCON_00025270-00001"/>
    </source>
</evidence>
<protein>
    <submittedName>
        <fullName evidence="3">Uncharacterized protein</fullName>
    </submittedName>
</protein>
<feature type="signal peptide" evidence="1">
    <location>
        <begin position="1"/>
        <end position="20"/>
    </location>
</feature>
<keyword evidence="1" id="KW-0732">Signal</keyword>
<dbReference type="Proteomes" id="UP000025227">
    <property type="component" value="Unplaced"/>
</dbReference>
<evidence type="ECO:0000313" key="2">
    <source>
        <dbReference type="Proteomes" id="UP000025227"/>
    </source>
</evidence>
<keyword evidence="2" id="KW-1185">Reference proteome</keyword>
<accession>A0A7I4XXL5</accession>
<evidence type="ECO:0000256" key="1">
    <source>
        <dbReference type="SAM" id="SignalP"/>
    </source>
</evidence>
<dbReference type="OrthoDB" id="5776081at2759"/>